<proteinExistence type="inferred from homology"/>
<dbReference type="Proteomes" id="UP000051373">
    <property type="component" value="Unassembled WGS sequence"/>
</dbReference>
<evidence type="ECO:0000313" key="2">
    <source>
        <dbReference type="EMBL" id="KPK63941.1"/>
    </source>
</evidence>
<dbReference type="PANTHER" id="PTHR33383:SF1">
    <property type="entry name" value="MEMBRANE PROTEIN INSERTION EFFICIENCY FACTOR-RELATED"/>
    <property type="match status" value="1"/>
</dbReference>
<accession>A0A0S8FTB9</accession>
<dbReference type="GO" id="GO:0005886">
    <property type="term" value="C:plasma membrane"/>
    <property type="evidence" value="ECO:0007669"/>
    <property type="project" value="UniProtKB-SubCell"/>
</dbReference>
<name>A0A0S8FTB9_UNCW3</name>
<reference evidence="2 3" key="1">
    <citation type="journal article" date="2015" name="Microbiome">
        <title>Genomic resolution of linkages in carbon, nitrogen, and sulfur cycling among widespread estuary sediment bacteria.</title>
        <authorList>
            <person name="Baker B.J."/>
            <person name="Lazar C.S."/>
            <person name="Teske A.P."/>
            <person name="Dick G.J."/>
        </authorList>
    </citation>
    <scope>NUCLEOTIDE SEQUENCE [LARGE SCALE GENOMIC DNA]</scope>
    <source>
        <strain evidence="2">SM23_42</strain>
    </source>
</reference>
<organism evidence="2 3">
    <name type="scientific">candidate division WOR_3 bacterium SM23_42</name>
    <dbReference type="NCBI Taxonomy" id="1703779"/>
    <lineage>
        <taxon>Bacteria</taxon>
        <taxon>Bacteria division WOR-3</taxon>
    </lineage>
</organism>
<sequence>MNCILIHIIRAYQITIGKLLPRVCRFEPTCSTYAIEALREHGFIRGMVLSVWRVMRCNPFFVGGWDPVPKRNYENE</sequence>
<comment type="subcellular location">
    <subcellularLocation>
        <location evidence="1">Cell membrane</location>
        <topology evidence="1">Peripheral membrane protein</topology>
        <orientation evidence="1">Cytoplasmic side</orientation>
    </subcellularLocation>
</comment>
<dbReference type="InterPro" id="IPR002696">
    <property type="entry name" value="Membr_insert_effic_factor_YidD"/>
</dbReference>
<dbReference type="Pfam" id="PF01809">
    <property type="entry name" value="YidD"/>
    <property type="match status" value="1"/>
</dbReference>
<comment type="caution">
    <text evidence="2">The sequence shown here is derived from an EMBL/GenBank/DDBJ whole genome shotgun (WGS) entry which is preliminary data.</text>
</comment>
<evidence type="ECO:0000313" key="3">
    <source>
        <dbReference type="Proteomes" id="UP000051373"/>
    </source>
</evidence>
<comment type="similarity">
    <text evidence="1">Belongs to the UPF0161 family.</text>
</comment>
<dbReference type="HAMAP" id="MF_00386">
    <property type="entry name" value="UPF0161_YidD"/>
    <property type="match status" value="1"/>
</dbReference>
<comment type="function">
    <text evidence="1">Could be involved in insertion of integral membrane proteins into the membrane.</text>
</comment>
<dbReference type="EMBL" id="LJUJ01000007">
    <property type="protein sequence ID" value="KPK63941.1"/>
    <property type="molecule type" value="Genomic_DNA"/>
</dbReference>
<dbReference type="PANTHER" id="PTHR33383">
    <property type="entry name" value="MEMBRANE PROTEIN INSERTION EFFICIENCY FACTOR-RELATED"/>
    <property type="match status" value="1"/>
</dbReference>
<dbReference type="STRING" id="1703779.AMJ83_04505"/>
<dbReference type="AlphaFoldDB" id="A0A0S8FTB9"/>
<dbReference type="PATRIC" id="fig|1703779.3.peg.991"/>
<keyword evidence="1" id="KW-0472">Membrane</keyword>
<gene>
    <name evidence="2" type="ORF">AMJ83_04505</name>
</gene>
<dbReference type="NCBIfam" id="TIGR00278">
    <property type="entry name" value="membrane protein insertion efficiency factor YidD"/>
    <property type="match status" value="1"/>
</dbReference>
<dbReference type="SMART" id="SM01234">
    <property type="entry name" value="Haemolytic"/>
    <property type="match status" value="1"/>
</dbReference>
<evidence type="ECO:0000256" key="1">
    <source>
        <dbReference type="HAMAP-Rule" id="MF_00386"/>
    </source>
</evidence>
<protein>
    <recommendedName>
        <fullName evidence="1">Putative membrane protein insertion efficiency factor</fullName>
    </recommendedName>
</protein>
<keyword evidence="1" id="KW-1003">Cell membrane</keyword>